<name>A0ABR7CJL0_9BACT</name>
<comment type="caution">
    <text evidence="5">The sequence shown here is derived from an EMBL/GenBank/DDBJ whole genome shotgun (WGS) entry which is preliminary data.</text>
</comment>
<dbReference type="Pfam" id="PF02678">
    <property type="entry name" value="Pirin"/>
    <property type="match status" value="1"/>
</dbReference>
<feature type="domain" description="Pirin N-terminal" evidence="3">
    <location>
        <begin position="13"/>
        <end position="120"/>
    </location>
</feature>
<evidence type="ECO:0000256" key="1">
    <source>
        <dbReference type="ARBA" id="ARBA00008416"/>
    </source>
</evidence>
<dbReference type="PANTHER" id="PTHR43212:SF3">
    <property type="entry name" value="QUERCETIN 2,3-DIOXYGENASE"/>
    <property type="match status" value="1"/>
</dbReference>
<dbReference type="InterPro" id="IPR014710">
    <property type="entry name" value="RmlC-like_jellyroll"/>
</dbReference>
<organism evidence="5 6">
    <name type="scientific">Alistipes hominis</name>
    <dbReference type="NCBI Taxonomy" id="2763015"/>
    <lineage>
        <taxon>Bacteria</taxon>
        <taxon>Pseudomonadati</taxon>
        <taxon>Bacteroidota</taxon>
        <taxon>Bacteroidia</taxon>
        <taxon>Bacteroidales</taxon>
        <taxon>Rikenellaceae</taxon>
        <taxon>Alistipes</taxon>
    </lineage>
</organism>
<dbReference type="InterPro" id="IPR003829">
    <property type="entry name" value="Pirin_N_dom"/>
</dbReference>
<sequence>MNILLHKAPTRGYFDHGWLKTHHTFSFASYYNAARIHFGALRVLNDDAVAPGMGFDLHPHREMEIVSIPLSGTLEHKDSMGNVSAITTGEIQVMSAGTGLHHSEYNQSREQNVEFLQIWVFPDREGVKPRYENAVISDLIRPNELCVIVSPYPGDGHGGLWIYQQAWFSWGELEAGTRAEYALKSPGSFGVYVFVIDGEVEVAGQSLSPRDGLGVSEMDRFEIHAKEKARVLLIEVPEA</sequence>
<dbReference type="InterPro" id="IPR041602">
    <property type="entry name" value="Quercetinase_C"/>
</dbReference>
<evidence type="ECO:0000259" key="3">
    <source>
        <dbReference type="Pfam" id="PF02678"/>
    </source>
</evidence>
<dbReference type="Gene3D" id="2.60.120.10">
    <property type="entry name" value="Jelly Rolls"/>
    <property type="match status" value="2"/>
</dbReference>
<dbReference type="CDD" id="cd02910">
    <property type="entry name" value="cupin_Yhhw_N"/>
    <property type="match status" value="1"/>
</dbReference>
<accession>A0ABR7CJL0</accession>
<evidence type="ECO:0000259" key="4">
    <source>
        <dbReference type="Pfam" id="PF17954"/>
    </source>
</evidence>
<dbReference type="PANTHER" id="PTHR43212">
    <property type="entry name" value="QUERCETIN 2,3-DIOXYGENASE"/>
    <property type="match status" value="1"/>
</dbReference>
<keyword evidence="6" id="KW-1185">Reference proteome</keyword>
<proteinExistence type="inferred from homology"/>
<dbReference type="PIRSF" id="PIRSF006232">
    <property type="entry name" value="Pirin"/>
    <property type="match status" value="1"/>
</dbReference>
<dbReference type="InterPro" id="IPR012093">
    <property type="entry name" value="Pirin"/>
</dbReference>
<dbReference type="Pfam" id="PF17954">
    <property type="entry name" value="Pirin_C_2"/>
    <property type="match status" value="1"/>
</dbReference>
<dbReference type="Proteomes" id="UP000636891">
    <property type="component" value="Unassembled WGS sequence"/>
</dbReference>
<dbReference type="InterPro" id="IPR011051">
    <property type="entry name" value="RmlC_Cupin_sf"/>
</dbReference>
<comment type="similarity">
    <text evidence="1 2">Belongs to the pirin family.</text>
</comment>
<evidence type="ECO:0000256" key="2">
    <source>
        <dbReference type="RuleBase" id="RU003457"/>
    </source>
</evidence>
<feature type="domain" description="Quercetin 2,3-dioxygenase C-terminal cupin" evidence="4">
    <location>
        <begin position="148"/>
        <end position="236"/>
    </location>
</feature>
<reference evidence="5 6" key="1">
    <citation type="submission" date="2020-08" db="EMBL/GenBank/DDBJ databases">
        <title>Genome public.</title>
        <authorList>
            <person name="Liu C."/>
            <person name="Sun Q."/>
        </authorList>
    </citation>
    <scope>NUCLEOTIDE SEQUENCE [LARGE SCALE GENOMIC DNA]</scope>
    <source>
        <strain evidence="5 6">New-7</strain>
    </source>
</reference>
<dbReference type="SUPFAM" id="SSF51182">
    <property type="entry name" value="RmlC-like cupins"/>
    <property type="match status" value="1"/>
</dbReference>
<evidence type="ECO:0000313" key="6">
    <source>
        <dbReference type="Proteomes" id="UP000636891"/>
    </source>
</evidence>
<dbReference type="RefSeq" id="WP_055201781.1">
    <property type="nucleotide sequence ID" value="NZ_JACOOK010000001.1"/>
</dbReference>
<dbReference type="EMBL" id="JACOOK010000001">
    <property type="protein sequence ID" value="MBC5615832.1"/>
    <property type="molecule type" value="Genomic_DNA"/>
</dbReference>
<protein>
    <submittedName>
        <fullName evidence="5">Pirin family protein</fullName>
    </submittedName>
</protein>
<evidence type="ECO:0000313" key="5">
    <source>
        <dbReference type="EMBL" id="MBC5615832.1"/>
    </source>
</evidence>
<gene>
    <name evidence="5" type="ORF">H8S08_02185</name>
</gene>